<comment type="catalytic activity">
    <reaction evidence="1 9">
        <text>adenosine 3',5'-bisphosphate + H2O = AMP + phosphate</text>
        <dbReference type="Rhea" id="RHEA:10040"/>
        <dbReference type="ChEBI" id="CHEBI:15377"/>
        <dbReference type="ChEBI" id="CHEBI:43474"/>
        <dbReference type="ChEBI" id="CHEBI:58343"/>
        <dbReference type="ChEBI" id="CHEBI:456215"/>
        <dbReference type="EC" id="3.1.3.7"/>
    </reaction>
</comment>
<feature type="binding site" evidence="9">
    <location>
        <position position="99"/>
    </location>
    <ligand>
        <name>Mg(2+)</name>
        <dbReference type="ChEBI" id="CHEBI:18420"/>
        <label>2</label>
    </ligand>
</feature>
<dbReference type="RefSeq" id="WP_171834623.1">
    <property type="nucleotide sequence ID" value="NZ_CP053708.1"/>
</dbReference>
<dbReference type="HAMAP" id="MF_02095">
    <property type="entry name" value="CysQ"/>
    <property type="match status" value="1"/>
</dbReference>
<dbReference type="KEGG" id="lck:HN018_05850"/>
<accession>A0A6M8HMS2</accession>
<dbReference type="GO" id="GO:0046854">
    <property type="term" value="P:phosphatidylinositol phosphate biosynthetic process"/>
    <property type="evidence" value="ECO:0007669"/>
    <property type="project" value="InterPro"/>
</dbReference>
<gene>
    <name evidence="9" type="primary">cysQ</name>
    <name evidence="11" type="ORF">HN018_05850</name>
</gene>
<dbReference type="InterPro" id="IPR006240">
    <property type="entry name" value="CysQ"/>
</dbReference>
<keyword evidence="12" id="KW-1185">Reference proteome</keyword>
<evidence type="ECO:0000256" key="8">
    <source>
        <dbReference type="ARBA" id="ARBA00023136"/>
    </source>
</evidence>
<dbReference type="CDD" id="cd01638">
    <property type="entry name" value="CysQ"/>
    <property type="match status" value="1"/>
</dbReference>
<dbReference type="Gene3D" id="3.30.540.10">
    <property type="entry name" value="Fructose-1,6-Bisphosphatase, subunit A, domain 1"/>
    <property type="match status" value="1"/>
</dbReference>
<dbReference type="Gene3D" id="3.40.190.80">
    <property type="match status" value="1"/>
</dbReference>
<keyword evidence="6 9" id="KW-0378">Hydrolase</keyword>
<name>A0A6M8HMS2_9PROT</name>
<dbReference type="EMBL" id="CP053708">
    <property type="protein sequence ID" value="QKE89635.1"/>
    <property type="molecule type" value="Genomic_DNA"/>
</dbReference>
<dbReference type="PROSITE" id="PS00630">
    <property type="entry name" value="IMP_2"/>
    <property type="match status" value="1"/>
</dbReference>
<feature type="binding site" evidence="9">
    <location>
        <position position="96"/>
    </location>
    <ligand>
        <name>Mg(2+)</name>
        <dbReference type="ChEBI" id="CHEBI:18420"/>
        <label>2</label>
    </ligand>
</feature>
<feature type="binding site" evidence="10">
    <location>
        <position position="96"/>
    </location>
    <ligand>
        <name>Mg(2+)</name>
        <dbReference type="ChEBI" id="CHEBI:18420"/>
        <label>1</label>
        <note>catalytic</note>
    </ligand>
</feature>
<reference evidence="11 12" key="1">
    <citation type="journal article" date="2014" name="World J. Microbiol. Biotechnol.">
        <title>Biodiversity and physiological characteristics of Antarctic and Arctic lichens-associated bacteria.</title>
        <authorList>
            <person name="Lee Y.M."/>
            <person name="Kim E.H."/>
            <person name="Lee H.K."/>
            <person name="Hong S.G."/>
        </authorList>
    </citation>
    <scope>NUCLEOTIDE SEQUENCE [LARGE SCALE GENOMIC DNA]</scope>
    <source>
        <strain evidence="11 12">PAMC 26569</strain>
    </source>
</reference>
<evidence type="ECO:0000256" key="2">
    <source>
        <dbReference type="ARBA" id="ARBA00005289"/>
    </source>
</evidence>
<dbReference type="Proteomes" id="UP000500767">
    <property type="component" value="Chromosome"/>
</dbReference>
<feature type="binding site" evidence="10">
    <location>
        <position position="98"/>
    </location>
    <ligand>
        <name>Mg(2+)</name>
        <dbReference type="ChEBI" id="CHEBI:18420"/>
        <label>1</label>
        <note>catalytic</note>
    </ligand>
</feature>
<feature type="binding site" evidence="10">
    <location>
        <position position="222"/>
    </location>
    <ligand>
        <name>Mg(2+)</name>
        <dbReference type="ChEBI" id="CHEBI:18420"/>
        <label>1</label>
        <note>catalytic</note>
    </ligand>
</feature>
<evidence type="ECO:0000256" key="6">
    <source>
        <dbReference type="ARBA" id="ARBA00022801"/>
    </source>
</evidence>
<evidence type="ECO:0000256" key="7">
    <source>
        <dbReference type="ARBA" id="ARBA00022842"/>
    </source>
</evidence>
<feature type="binding site" evidence="9">
    <location>
        <begin position="98"/>
        <end position="101"/>
    </location>
    <ligand>
        <name>substrate</name>
    </ligand>
</feature>
<dbReference type="GO" id="GO:0050427">
    <property type="term" value="P:3'-phosphoadenosine 5'-phosphosulfate metabolic process"/>
    <property type="evidence" value="ECO:0007669"/>
    <property type="project" value="TreeGrafter"/>
</dbReference>
<dbReference type="InterPro" id="IPR000760">
    <property type="entry name" value="Inositol_monophosphatase-like"/>
</dbReference>
<feature type="binding site" evidence="9">
    <location>
        <position position="222"/>
    </location>
    <ligand>
        <name>substrate</name>
    </ligand>
</feature>
<dbReference type="InterPro" id="IPR020583">
    <property type="entry name" value="Inositol_monoP_metal-BS"/>
</dbReference>
<feature type="binding site" evidence="9">
    <location>
        <position position="222"/>
    </location>
    <ligand>
        <name>Mg(2+)</name>
        <dbReference type="ChEBI" id="CHEBI:18420"/>
        <label>2</label>
    </ligand>
</feature>
<evidence type="ECO:0000256" key="4">
    <source>
        <dbReference type="ARBA" id="ARBA00022519"/>
    </source>
</evidence>
<feature type="binding site" evidence="9">
    <location>
        <position position="77"/>
    </location>
    <ligand>
        <name>Mg(2+)</name>
        <dbReference type="ChEBI" id="CHEBI:18420"/>
        <label>1</label>
    </ligand>
</feature>
<evidence type="ECO:0000256" key="9">
    <source>
        <dbReference type="HAMAP-Rule" id="MF_02095"/>
    </source>
</evidence>
<dbReference type="InterPro" id="IPR050725">
    <property type="entry name" value="CysQ/Inositol_MonoPase"/>
</dbReference>
<comment type="cofactor">
    <cofactor evidence="9 10">
        <name>Mg(2+)</name>
        <dbReference type="ChEBI" id="CHEBI:18420"/>
    </cofactor>
</comment>
<feature type="binding site" evidence="10">
    <location>
        <position position="77"/>
    </location>
    <ligand>
        <name>Mg(2+)</name>
        <dbReference type="ChEBI" id="CHEBI:18420"/>
        <label>1</label>
        <note>catalytic</note>
    </ligand>
</feature>
<organism evidence="11 12">
    <name type="scientific">Lichenicola cladoniae</name>
    <dbReference type="NCBI Taxonomy" id="1484109"/>
    <lineage>
        <taxon>Bacteria</taxon>
        <taxon>Pseudomonadati</taxon>
        <taxon>Pseudomonadota</taxon>
        <taxon>Alphaproteobacteria</taxon>
        <taxon>Acetobacterales</taxon>
        <taxon>Acetobacteraceae</taxon>
        <taxon>Lichenicola</taxon>
    </lineage>
</organism>
<dbReference type="InterPro" id="IPR020550">
    <property type="entry name" value="Inositol_monophosphatase_CS"/>
</dbReference>
<dbReference type="PANTHER" id="PTHR43028">
    <property type="entry name" value="3'(2'),5'-BISPHOSPHATE NUCLEOTIDASE 1"/>
    <property type="match status" value="1"/>
</dbReference>
<evidence type="ECO:0000256" key="5">
    <source>
        <dbReference type="ARBA" id="ARBA00022723"/>
    </source>
</evidence>
<dbReference type="AlphaFoldDB" id="A0A6M8HMS2"/>
<evidence type="ECO:0000313" key="11">
    <source>
        <dbReference type="EMBL" id="QKE89635.1"/>
    </source>
</evidence>
<evidence type="ECO:0000313" key="12">
    <source>
        <dbReference type="Proteomes" id="UP000500767"/>
    </source>
</evidence>
<dbReference type="GO" id="GO:0000287">
    <property type="term" value="F:magnesium ion binding"/>
    <property type="evidence" value="ECO:0007669"/>
    <property type="project" value="UniProtKB-UniRule"/>
</dbReference>
<evidence type="ECO:0000256" key="3">
    <source>
        <dbReference type="ARBA" id="ARBA00022475"/>
    </source>
</evidence>
<dbReference type="GO" id="GO:0008441">
    <property type="term" value="F:3'(2'),5'-bisphosphate nucleotidase activity"/>
    <property type="evidence" value="ECO:0007669"/>
    <property type="project" value="UniProtKB-UniRule"/>
</dbReference>
<comment type="function">
    <text evidence="9">Converts adenosine-3',5'-bisphosphate (PAP) to AMP.</text>
</comment>
<dbReference type="Pfam" id="PF00459">
    <property type="entry name" value="Inositol_P"/>
    <property type="match status" value="1"/>
</dbReference>
<dbReference type="SUPFAM" id="SSF56655">
    <property type="entry name" value="Carbohydrate phosphatase"/>
    <property type="match status" value="1"/>
</dbReference>
<dbReference type="GO" id="GO:0000103">
    <property type="term" value="P:sulfate assimilation"/>
    <property type="evidence" value="ECO:0007669"/>
    <property type="project" value="TreeGrafter"/>
</dbReference>
<feature type="binding site" evidence="9">
    <location>
        <position position="96"/>
    </location>
    <ligand>
        <name>Mg(2+)</name>
        <dbReference type="ChEBI" id="CHEBI:18420"/>
        <label>1</label>
    </ligand>
</feature>
<dbReference type="EC" id="3.1.3.7" evidence="9"/>
<dbReference type="PRINTS" id="PR00377">
    <property type="entry name" value="IMPHPHTASES"/>
</dbReference>
<keyword evidence="8 9" id="KW-0472">Membrane</keyword>
<keyword evidence="3 9" id="KW-1003">Cell membrane</keyword>
<evidence type="ECO:0000256" key="10">
    <source>
        <dbReference type="PIRSR" id="PIRSR600760-2"/>
    </source>
</evidence>
<evidence type="ECO:0000256" key="1">
    <source>
        <dbReference type="ARBA" id="ARBA00001625"/>
    </source>
</evidence>
<dbReference type="GO" id="GO:0005886">
    <property type="term" value="C:plasma membrane"/>
    <property type="evidence" value="ECO:0007669"/>
    <property type="project" value="UniProtKB-SubCell"/>
</dbReference>
<keyword evidence="7 9" id="KW-0460">Magnesium</keyword>
<protein>
    <recommendedName>
        <fullName evidence="9">3'(2'),5'-bisphosphate nucleotidase CysQ</fullName>
        <ecNumber evidence="9">3.1.3.7</ecNumber>
    </recommendedName>
    <alternativeName>
        <fullName evidence="9">3'(2'),5-bisphosphonucleoside 3'(2')-phosphohydrolase</fullName>
    </alternativeName>
    <alternativeName>
        <fullName evidence="9">3'-phosphoadenosine 5'-phosphate phosphatase</fullName>
        <shortName evidence="9">PAP phosphatase</shortName>
    </alternativeName>
</protein>
<feature type="binding site" evidence="9">
    <location>
        <position position="98"/>
    </location>
    <ligand>
        <name>Mg(2+)</name>
        <dbReference type="ChEBI" id="CHEBI:18420"/>
        <label>1</label>
    </ligand>
</feature>
<comment type="subcellular location">
    <subcellularLocation>
        <location evidence="9">Cell inner membrane</location>
        <topology evidence="9">Peripheral membrane protein</topology>
        <orientation evidence="9">Cytoplasmic side</orientation>
    </subcellularLocation>
</comment>
<feature type="binding site" evidence="10">
    <location>
        <position position="99"/>
    </location>
    <ligand>
        <name>Mg(2+)</name>
        <dbReference type="ChEBI" id="CHEBI:18420"/>
        <label>1</label>
        <note>catalytic</note>
    </ligand>
</feature>
<dbReference type="PROSITE" id="PS00629">
    <property type="entry name" value="IMP_1"/>
    <property type="match status" value="1"/>
</dbReference>
<dbReference type="PANTHER" id="PTHR43028:SF5">
    <property type="entry name" value="3'(2'),5'-BISPHOSPHATE NUCLEOTIDASE 1"/>
    <property type="match status" value="1"/>
</dbReference>
<keyword evidence="5 9" id="KW-0479">Metal-binding</keyword>
<feature type="binding site" evidence="9">
    <location>
        <position position="77"/>
    </location>
    <ligand>
        <name>substrate</name>
    </ligand>
</feature>
<comment type="similarity">
    <text evidence="2 9">Belongs to the inositol monophosphatase superfamily. CysQ family.</text>
</comment>
<proteinExistence type="inferred from homology"/>
<sequence length="269" mass="28513">MNPLRTANAVPTDDEALLALAAELAGQAARIILDIRSRGFETLIKDDASPVTEADHQAETLILAGLRAGSSIPVIAEEEAAAGLVTEPGPEFWLVDPLDGTREFASGRDDFTVNIGLVRNGLVVLGAVALPAYGELYLGRVGHGATRRDRDGEVAIHVRPPPEAGLSVLASRHYADDPRLLEYLGHQRIATIGNIGSAAKFVRVAEGRADLYPRLGRTMEWDTAAPQAVVEAAGGSVTLFEGGPLRYGKPGWENPFFICRGGVSGISDD</sequence>
<keyword evidence="4 9" id="KW-0997">Cell inner membrane</keyword>